<evidence type="ECO:0000313" key="9">
    <source>
        <dbReference type="EMBL" id="MBS7528376.1"/>
    </source>
</evidence>
<feature type="active site" description="Proton donor" evidence="7">
    <location>
        <position position="288"/>
    </location>
</feature>
<comment type="caution">
    <text evidence="7">Lacks conserved residue(s) required for the propagation of feature annotation.</text>
</comment>
<keyword evidence="3 7" id="KW-0312">Gluconeogenesis</keyword>
<dbReference type="InterPro" id="IPR035476">
    <property type="entry name" value="SIS_PGI_1"/>
</dbReference>
<reference evidence="9 10" key="1">
    <citation type="submission" date="2021-05" db="EMBL/GenBank/DDBJ databases">
        <title>Fusibacter ferrireducens sp. nov., an anaerobic, sulfur- and Fe-reducing bacterium isolated from the mangrove sediment.</title>
        <authorList>
            <person name="Qiu D."/>
        </authorList>
    </citation>
    <scope>NUCLEOTIDE SEQUENCE [LARGE SCALE GENOMIC DNA]</scope>
    <source>
        <strain evidence="9 10">DSM 12116</strain>
    </source>
</reference>
<evidence type="ECO:0000256" key="5">
    <source>
        <dbReference type="ARBA" id="ARBA00023235"/>
    </source>
</evidence>
<comment type="pathway">
    <text evidence="1 7 8">Carbohydrate degradation; glycolysis; D-glyceraldehyde 3-phosphate and glycerone phosphate from D-glucose: step 2/4.</text>
</comment>
<keyword evidence="5 7" id="KW-0413">Isomerase</keyword>
<dbReference type="RefSeq" id="WP_213238236.1">
    <property type="nucleotide sequence ID" value="NZ_JAHBCL010000038.1"/>
</dbReference>
<dbReference type="NCBIfam" id="NF010697">
    <property type="entry name" value="PRK14097.1"/>
    <property type="match status" value="1"/>
</dbReference>
<organism evidence="9 10">
    <name type="scientific">Fusibacter paucivorans</name>
    <dbReference type="NCBI Taxonomy" id="76009"/>
    <lineage>
        <taxon>Bacteria</taxon>
        <taxon>Bacillati</taxon>
        <taxon>Bacillota</taxon>
        <taxon>Clostridia</taxon>
        <taxon>Eubacteriales</taxon>
        <taxon>Eubacteriales Family XII. Incertae Sedis</taxon>
        <taxon>Fusibacter</taxon>
    </lineage>
</organism>
<keyword evidence="4 7" id="KW-0324">Glycolysis</keyword>
<dbReference type="PANTHER" id="PTHR11469">
    <property type="entry name" value="GLUCOSE-6-PHOSPHATE ISOMERASE"/>
    <property type="match status" value="1"/>
</dbReference>
<dbReference type="Gene3D" id="3.40.50.10490">
    <property type="entry name" value="Glucose-6-phosphate isomerase like protein, domain 1"/>
    <property type="match status" value="2"/>
</dbReference>
<dbReference type="EC" id="5.3.1.9" evidence="7"/>
<dbReference type="EMBL" id="JAHBCL010000038">
    <property type="protein sequence ID" value="MBS7528376.1"/>
    <property type="molecule type" value="Genomic_DNA"/>
</dbReference>
<dbReference type="PROSITE" id="PS00765">
    <property type="entry name" value="P_GLUCOSE_ISOMERASE_1"/>
    <property type="match status" value="1"/>
</dbReference>
<dbReference type="GO" id="GO:0004347">
    <property type="term" value="F:glucose-6-phosphate isomerase activity"/>
    <property type="evidence" value="ECO:0007669"/>
    <property type="project" value="UniProtKB-EC"/>
</dbReference>
<comment type="catalytic activity">
    <reaction evidence="6 7 8">
        <text>alpha-D-glucose 6-phosphate = beta-D-fructose 6-phosphate</text>
        <dbReference type="Rhea" id="RHEA:11816"/>
        <dbReference type="ChEBI" id="CHEBI:57634"/>
        <dbReference type="ChEBI" id="CHEBI:58225"/>
        <dbReference type="EC" id="5.3.1.9"/>
    </reaction>
</comment>
<evidence type="ECO:0000256" key="8">
    <source>
        <dbReference type="RuleBase" id="RU000612"/>
    </source>
</evidence>
<comment type="pathway">
    <text evidence="7">Carbohydrate biosynthesis; gluconeogenesis.</text>
</comment>
<accession>A0ABS5PUW1</accession>
<evidence type="ECO:0000256" key="1">
    <source>
        <dbReference type="ARBA" id="ARBA00004926"/>
    </source>
</evidence>
<dbReference type="Pfam" id="PF00342">
    <property type="entry name" value="PGI"/>
    <property type="match status" value="1"/>
</dbReference>
<evidence type="ECO:0000256" key="3">
    <source>
        <dbReference type="ARBA" id="ARBA00022432"/>
    </source>
</evidence>
<dbReference type="CDD" id="cd05016">
    <property type="entry name" value="SIS_PGI_2"/>
    <property type="match status" value="1"/>
</dbReference>
<evidence type="ECO:0000256" key="6">
    <source>
        <dbReference type="ARBA" id="ARBA00029321"/>
    </source>
</evidence>
<protein>
    <recommendedName>
        <fullName evidence="7">Glucose-6-phosphate isomerase</fullName>
        <shortName evidence="7">GPI</shortName>
        <ecNumber evidence="7">5.3.1.9</ecNumber>
    </recommendedName>
    <alternativeName>
        <fullName evidence="7">Phosphoglucose isomerase</fullName>
        <shortName evidence="7">PGI</shortName>
    </alternativeName>
    <alternativeName>
        <fullName evidence="7">Phosphohexose isomerase</fullName>
        <shortName evidence="7">PHI</shortName>
    </alternativeName>
</protein>
<dbReference type="PRINTS" id="PR00662">
    <property type="entry name" value="G6PISOMERASE"/>
</dbReference>
<gene>
    <name evidence="7" type="primary">pgi</name>
    <name evidence="9" type="ORF">KHM83_16930</name>
</gene>
<sequence length="434" mass="47820">MNHIKFDYSQALLNASEFEHLKGHVQLAHQMLHEKTGAGNDYVGWVDYTKKLTEAEINDIQQTADMIRETADAFIIIGIGGSYLGAKTVLDALMHPFHNELPKSERKAPKIYFAGNQISSTYMAYLLEHIEGENVYVNVISKSGTTTEPAIAFRLLKAALEAKHGKEGAQKRIIATTDRARGALRTLADKEGYKTFVIPDDVGGRYSVITPVGLLPIAVGGIDLKAFLKGVNDGVDAFANPLVAENPAYQYAVLRNVLYRKGKAIEVLVNYEPSMAFLAEWWMQLFGESEGKDNMGIFPTKMNNSTDLHSMGQMIQDGPRIMFETVVTLDAVEKDIVLEADADNLDGLNYLAGKKMSAVNDSAFQGTAEAHVDGNVPNLHISLSKLDAYHLGHLMYFFMKACGVSGYLMGVNPFDQPGVEAYKKNMFRLLGKPV</sequence>
<keyword evidence="10" id="KW-1185">Reference proteome</keyword>
<comment type="caution">
    <text evidence="9">The sequence shown here is derived from an EMBL/GenBank/DDBJ whole genome shotgun (WGS) entry which is preliminary data.</text>
</comment>
<comment type="similarity">
    <text evidence="2 7 8">Belongs to the GPI family.</text>
</comment>
<dbReference type="Proteomes" id="UP000746471">
    <property type="component" value="Unassembled WGS sequence"/>
</dbReference>
<dbReference type="PROSITE" id="PS00174">
    <property type="entry name" value="P_GLUCOSE_ISOMERASE_2"/>
    <property type="match status" value="1"/>
</dbReference>
<feature type="active site" evidence="7">
    <location>
        <position position="423"/>
    </location>
</feature>
<keyword evidence="7" id="KW-0963">Cytoplasm</keyword>
<dbReference type="CDD" id="cd05015">
    <property type="entry name" value="SIS_PGI_1"/>
    <property type="match status" value="1"/>
</dbReference>
<evidence type="ECO:0000256" key="4">
    <source>
        <dbReference type="ARBA" id="ARBA00023152"/>
    </source>
</evidence>
<dbReference type="SUPFAM" id="SSF53697">
    <property type="entry name" value="SIS domain"/>
    <property type="match status" value="1"/>
</dbReference>
<dbReference type="InterPro" id="IPR018189">
    <property type="entry name" value="Phosphoglucose_isomerase_CS"/>
</dbReference>
<dbReference type="HAMAP" id="MF_00473">
    <property type="entry name" value="G6P_isomerase"/>
    <property type="match status" value="1"/>
</dbReference>
<comment type="function">
    <text evidence="7">Catalyzes the reversible isomerization of glucose-6-phosphate to fructose-6-phosphate.</text>
</comment>
<dbReference type="PROSITE" id="PS51463">
    <property type="entry name" value="P_GLUCOSE_ISOMERASE_3"/>
    <property type="match status" value="1"/>
</dbReference>
<name>A0ABS5PUW1_9FIRM</name>
<proteinExistence type="inferred from homology"/>
<evidence type="ECO:0000256" key="7">
    <source>
        <dbReference type="HAMAP-Rule" id="MF_00473"/>
    </source>
</evidence>
<dbReference type="InterPro" id="IPR046348">
    <property type="entry name" value="SIS_dom_sf"/>
</dbReference>
<evidence type="ECO:0000313" key="10">
    <source>
        <dbReference type="Proteomes" id="UP000746471"/>
    </source>
</evidence>
<dbReference type="PANTHER" id="PTHR11469:SF1">
    <property type="entry name" value="GLUCOSE-6-PHOSPHATE ISOMERASE"/>
    <property type="match status" value="1"/>
</dbReference>
<evidence type="ECO:0000256" key="2">
    <source>
        <dbReference type="ARBA" id="ARBA00006604"/>
    </source>
</evidence>
<dbReference type="InterPro" id="IPR001672">
    <property type="entry name" value="G6P_Isomerase"/>
</dbReference>
<dbReference type="InterPro" id="IPR035482">
    <property type="entry name" value="SIS_PGI_2"/>
</dbReference>
<comment type="subcellular location">
    <subcellularLocation>
        <location evidence="7">Cytoplasm</location>
    </subcellularLocation>
</comment>